<dbReference type="SMART" id="SM01208">
    <property type="entry name" value="G5"/>
    <property type="match status" value="1"/>
</dbReference>
<dbReference type="PANTHER" id="PTHR35788">
    <property type="entry name" value="EXPORTED PROTEIN-RELATED"/>
    <property type="match status" value="1"/>
</dbReference>
<dbReference type="PROSITE" id="PS51109">
    <property type="entry name" value="G5"/>
    <property type="match status" value="1"/>
</dbReference>
<feature type="compositionally biased region" description="Pro residues" evidence="2">
    <location>
        <begin position="505"/>
        <end position="515"/>
    </location>
</feature>
<dbReference type="Pfam" id="PF04294">
    <property type="entry name" value="VanW"/>
    <property type="match status" value="1"/>
</dbReference>
<dbReference type="InterPro" id="IPR007391">
    <property type="entry name" value="Vancomycin_resist_VanW"/>
</dbReference>
<dbReference type="InterPro" id="IPR022029">
    <property type="entry name" value="YoaR-like_PG-bd"/>
</dbReference>
<dbReference type="InterPro" id="IPR052913">
    <property type="entry name" value="Glycopeptide_resist_protein"/>
</dbReference>
<feature type="region of interest" description="Disordered" evidence="2">
    <location>
        <begin position="453"/>
        <end position="525"/>
    </location>
</feature>
<sequence length="542" mass="57500">MKKVVWIKEMAAAAFGMVLLAAMPSMVSWAQTLPEGVYVGDQSLGGLTEEEAQAKVQEYVDGLAGQTITLDVDGTEIETTAGELGFHWVNTDAVQAVSDRFRYGSLVQQYMAQADVKQAPVEVELQTQVDDNLVTAFVNDRCQELTAAPQDATIVRENGAFQITPSVTGRIVDIGATEEALNQAMTAENLENPLEITAVVAAQEPAVRTEDLETIQDVLGTFTTDFSSSGSARSTNLAVGAAKINGRVVMPGQTLSGYECLQPFTKENGYKSAAAYENGQVVDSIGGGVCQIATTLYNTALQAELEITQRQNHSMIVTYVQPSMDAAIAGTYKDIKITNNYSTPIYVEGYTQNKKLTFTIYGKETRPANRTVEYVSETLGRTSPGEPQLIVDNSLAPGAKVKVQSSHTGLRSRLWKVVKVDGVETERTLLHTDSYNASKAIYRVGPTPVSAPVAPVETTPAPTEAVQPSQPQVVEGVDGGPGVTAPVQTEAPAETAPPAETVAPAPAPEPAPQPAPETAAADGTAVVPVAEAERLRSQEALG</sequence>
<evidence type="ECO:0000256" key="2">
    <source>
        <dbReference type="SAM" id="MobiDB-lite"/>
    </source>
</evidence>
<feature type="chain" id="PRO_5038723448" evidence="3">
    <location>
        <begin position="31"/>
        <end position="542"/>
    </location>
</feature>
<dbReference type="PANTHER" id="PTHR35788:SF1">
    <property type="entry name" value="EXPORTED PROTEIN"/>
    <property type="match status" value="1"/>
</dbReference>
<feature type="signal peptide" evidence="3">
    <location>
        <begin position="1"/>
        <end position="30"/>
    </location>
</feature>
<protein>
    <submittedName>
        <fullName evidence="5">VanW family protein</fullName>
    </submittedName>
</protein>
<proteinExistence type="predicted"/>
<evidence type="ECO:0000313" key="5">
    <source>
        <dbReference type="EMBL" id="HJB06822.1"/>
    </source>
</evidence>
<dbReference type="Pfam" id="PF07501">
    <property type="entry name" value="G5"/>
    <property type="match status" value="1"/>
</dbReference>
<dbReference type="Pfam" id="PF12229">
    <property type="entry name" value="PG_binding_4"/>
    <property type="match status" value="1"/>
</dbReference>
<organism evidence="5 6">
    <name type="scientific">Candidatus Enterocloster faecavium</name>
    <dbReference type="NCBI Taxonomy" id="2838560"/>
    <lineage>
        <taxon>Bacteria</taxon>
        <taxon>Bacillati</taxon>
        <taxon>Bacillota</taxon>
        <taxon>Clostridia</taxon>
        <taxon>Lachnospirales</taxon>
        <taxon>Lachnospiraceae</taxon>
        <taxon>Enterocloster</taxon>
    </lineage>
</organism>
<comment type="caution">
    <text evidence="5">The sequence shown here is derived from an EMBL/GenBank/DDBJ whole genome shotgun (WGS) entry which is preliminary data.</text>
</comment>
<accession>A0A9D2L6C2</accession>
<dbReference type="Gene3D" id="2.20.230.10">
    <property type="entry name" value="Resuscitation-promoting factor rpfb"/>
    <property type="match status" value="1"/>
</dbReference>
<name>A0A9D2L6C2_9FIRM</name>
<feature type="domain" description="G5" evidence="4">
    <location>
        <begin position="368"/>
        <end position="448"/>
    </location>
</feature>
<gene>
    <name evidence="5" type="ORF">H9716_03040</name>
</gene>
<dbReference type="EMBL" id="DWYS01000039">
    <property type="protein sequence ID" value="HJB06822.1"/>
    <property type="molecule type" value="Genomic_DNA"/>
</dbReference>
<dbReference type="Proteomes" id="UP000886804">
    <property type="component" value="Unassembled WGS sequence"/>
</dbReference>
<evidence type="ECO:0000256" key="3">
    <source>
        <dbReference type="SAM" id="SignalP"/>
    </source>
</evidence>
<dbReference type="AlphaFoldDB" id="A0A9D2L6C2"/>
<feature type="compositionally biased region" description="Low complexity" evidence="2">
    <location>
        <begin position="484"/>
        <end position="504"/>
    </location>
</feature>
<feature type="compositionally biased region" description="Low complexity" evidence="2">
    <location>
        <begin position="453"/>
        <end position="466"/>
    </location>
</feature>
<evidence type="ECO:0000256" key="1">
    <source>
        <dbReference type="ARBA" id="ARBA00022729"/>
    </source>
</evidence>
<evidence type="ECO:0000259" key="4">
    <source>
        <dbReference type="PROSITE" id="PS51109"/>
    </source>
</evidence>
<keyword evidence="1 3" id="KW-0732">Signal</keyword>
<reference evidence="5" key="2">
    <citation type="submission" date="2021-04" db="EMBL/GenBank/DDBJ databases">
        <authorList>
            <person name="Gilroy R."/>
        </authorList>
    </citation>
    <scope>NUCLEOTIDE SEQUENCE</scope>
    <source>
        <strain evidence="5">CHK188-4685</strain>
    </source>
</reference>
<reference evidence="5" key="1">
    <citation type="journal article" date="2021" name="PeerJ">
        <title>Extensive microbial diversity within the chicken gut microbiome revealed by metagenomics and culture.</title>
        <authorList>
            <person name="Gilroy R."/>
            <person name="Ravi A."/>
            <person name="Getino M."/>
            <person name="Pursley I."/>
            <person name="Horton D.L."/>
            <person name="Alikhan N.F."/>
            <person name="Baker D."/>
            <person name="Gharbi K."/>
            <person name="Hall N."/>
            <person name="Watson M."/>
            <person name="Adriaenssens E.M."/>
            <person name="Foster-Nyarko E."/>
            <person name="Jarju S."/>
            <person name="Secka A."/>
            <person name="Antonio M."/>
            <person name="Oren A."/>
            <person name="Chaudhuri R.R."/>
            <person name="La Ragione R."/>
            <person name="Hildebrand F."/>
            <person name="Pallen M.J."/>
        </authorList>
    </citation>
    <scope>NUCLEOTIDE SEQUENCE</scope>
    <source>
        <strain evidence="5">CHK188-4685</strain>
    </source>
</reference>
<evidence type="ECO:0000313" key="6">
    <source>
        <dbReference type="Proteomes" id="UP000886804"/>
    </source>
</evidence>
<dbReference type="InterPro" id="IPR011098">
    <property type="entry name" value="G5_dom"/>
</dbReference>